<dbReference type="InterPro" id="IPR010286">
    <property type="entry name" value="METTL16/RlmF"/>
</dbReference>
<organism evidence="3 4">
    <name type="scientific">Terrapene triunguis</name>
    <name type="common">Three-toed box turtle</name>
    <dbReference type="NCBI Taxonomy" id="2587831"/>
    <lineage>
        <taxon>Eukaryota</taxon>
        <taxon>Metazoa</taxon>
        <taxon>Chordata</taxon>
        <taxon>Craniata</taxon>
        <taxon>Vertebrata</taxon>
        <taxon>Euteleostomi</taxon>
        <taxon>Archelosauria</taxon>
        <taxon>Testudinata</taxon>
        <taxon>Testudines</taxon>
        <taxon>Cryptodira</taxon>
        <taxon>Durocryptodira</taxon>
        <taxon>Testudinoidea</taxon>
        <taxon>Emydidae</taxon>
        <taxon>Terrapene</taxon>
    </lineage>
</organism>
<dbReference type="PANTHER" id="PTHR13393:SF0">
    <property type="entry name" value="RNA N6-ADENOSINE-METHYLTRANSFERASE METTL16"/>
    <property type="match status" value="1"/>
</dbReference>
<dbReference type="GO" id="GO:0008168">
    <property type="term" value="F:methyltransferase activity"/>
    <property type="evidence" value="ECO:0007669"/>
    <property type="project" value="UniProtKB-KW"/>
</dbReference>
<dbReference type="GO" id="GO:0005634">
    <property type="term" value="C:nucleus"/>
    <property type="evidence" value="ECO:0007669"/>
    <property type="project" value="TreeGrafter"/>
</dbReference>
<reference evidence="3" key="2">
    <citation type="submission" date="2025-09" db="UniProtKB">
        <authorList>
            <consortium name="Ensembl"/>
        </authorList>
    </citation>
    <scope>IDENTIFICATION</scope>
</reference>
<keyword evidence="2" id="KW-0808">Transferase</keyword>
<protein>
    <submittedName>
        <fullName evidence="3">Uncharacterized protein</fullName>
    </submittedName>
</protein>
<name>A0A674K1Q9_9SAUR</name>
<evidence type="ECO:0000313" key="4">
    <source>
        <dbReference type="Proteomes" id="UP000472274"/>
    </source>
</evidence>
<proteinExistence type="predicted"/>
<accession>A0A674K1Q9</accession>
<dbReference type="Gene3D" id="3.40.50.150">
    <property type="entry name" value="Vaccinia Virus protein VP39"/>
    <property type="match status" value="1"/>
</dbReference>
<dbReference type="PANTHER" id="PTHR13393">
    <property type="entry name" value="SAM-DEPENDENT METHYLTRANSFERASE"/>
    <property type="match status" value="1"/>
</dbReference>
<evidence type="ECO:0000313" key="3">
    <source>
        <dbReference type="Ensembl" id="ENSTMTP00000026868.1"/>
    </source>
</evidence>
<dbReference type="GeneTree" id="ENSGT00960000191139"/>
<evidence type="ECO:0000256" key="2">
    <source>
        <dbReference type="ARBA" id="ARBA00022679"/>
    </source>
</evidence>
<sequence length="84" mass="9405">MDKLPEFAYLASKYPVFKQHEQINSSGRVCTAVIVACFGLTIDTPSERLIPTVLLGVNFIHWVEDLIEHDADKNTKLSLMGNLT</sequence>
<evidence type="ECO:0000256" key="1">
    <source>
        <dbReference type="ARBA" id="ARBA00022603"/>
    </source>
</evidence>
<dbReference type="Proteomes" id="UP000472274">
    <property type="component" value="Unplaced"/>
</dbReference>
<reference evidence="3" key="1">
    <citation type="submission" date="2025-08" db="UniProtKB">
        <authorList>
            <consortium name="Ensembl"/>
        </authorList>
    </citation>
    <scope>IDENTIFICATION</scope>
</reference>
<keyword evidence="4" id="KW-1185">Reference proteome</keyword>
<dbReference type="Pfam" id="PF05971">
    <property type="entry name" value="Methyltransf_10"/>
    <property type="match status" value="1"/>
</dbReference>
<dbReference type="InterPro" id="IPR029063">
    <property type="entry name" value="SAM-dependent_MTases_sf"/>
</dbReference>
<keyword evidence="1" id="KW-0489">Methyltransferase</keyword>
<dbReference type="AlphaFoldDB" id="A0A674K1Q9"/>
<dbReference type="Ensembl" id="ENSTMTT00000027838.1">
    <property type="protein sequence ID" value="ENSTMTP00000026868.1"/>
    <property type="gene ID" value="ENSTMTG00000019632.1"/>
</dbReference>
<dbReference type="InParanoid" id="A0A674K1Q9"/>
<dbReference type="GO" id="GO:0070475">
    <property type="term" value="P:rRNA base methylation"/>
    <property type="evidence" value="ECO:0007669"/>
    <property type="project" value="TreeGrafter"/>
</dbReference>